<dbReference type="EMBL" id="VAUA01000005">
    <property type="protein sequence ID" value="TLP64577.1"/>
    <property type="molecule type" value="Genomic_DNA"/>
</dbReference>
<name>A0ABY2UXL4_9RHOB</name>
<dbReference type="InterPro" id="IPR010321">
    <property type="entry name" value="DUF922"/>
</dbReference>
<protein>
    <submittedName>
        <fullName evidence="2">DUF922 domain-containing protein</fullName>
    </submittedName>
</protein>
<feature type="compositionally biased region" description="Basic and acidic residues" evidence="1">
    <location>
        <begin position="345"/>
        <end position="358"/>
    </location>
</feature>
<evidence type="ECO:0000313" key="3">
    <source>
        <dbReference type="Proteomes" id="UP000305041"/>
    </source>
</evidence>
<dbReference type="Proteomes" id="UP000305041">
    <property type="component" value="Unassembled WGS sequence"/>
</dbReference>
<gene>
    <name evidence="2" type="ORF">FEE96_12510</name>
</gene>
<organism evidence="2 3">
    <name type="scientific">Parasedimentitalea maritima</name>
    <dbReference type="NCBI Taxonomy" id="2578117"/>
    <lineage>
        <taxon>Bacteria</taxon>
        <taxon>Pseudomonadati</taxon>
        <taxon>Pseudomonadota</taxon>
        <taxon>Alphaproteobacteria</taxon>
        <taxon>Rhodobacterales</taxon>
        <taxon>Paracoccaceae</taxon>
        <taxon>Parasedimentitalea</taxon>
    </lineage>
</organism>
<evidence type="ECO:0000256" key="1">
    <source>
        <dbReference type="SAM" id="MobiDB-lite"/>
    </source>
</evidence>
<sequence>MLYFAGCTVPFLFGASWAISLSSRAQLVWSLCFFTEFIRPLEAIMAIAVKTKIPKPSPKTFPVAGVDMSELETALDKKSSWGSYVAAPVITAKFDKSKKVTEITVALKPVITQPKWAEYGKSTKNRQAEWDRMLKALEKYLSSLHALTLEAVAKFSADVKEKELDKAGFNAEAKAAKAAFSKAVEDYASKTSNGSSVGVFLEYIDPDPATFKKTIPAPKSSTYSIGGKTIEAVFKALQKRAFWGRYRSNASYKASFQLDGHVDVFTLTSKPSIVMPKWKDYGKANSGQKDSWDAMWGKLNTHENNHHDIFKKCVAELEAAVTSRDIVKADIDKFWTDETKDWQDKQDAYDTKSGHGVKEGVVLDASDDP</sequence>
<comment type="caution">
    <text evidence="2">The sequence shown here is derived from an EMBL/GenBank/DDBJ whole genome shotgun (WGS) entry which is preliminary data.</text>
</comment>
<keyword evidence="3" id="KW-1185">Reference proteome</keyword>
<reference evidence="2 3" key="1">
    <citation type="submission" date="2019-05" db="EMBL/GenBank/DDBJ databases">
        <title>Draft genome sequence of Pelagicola sp. DSW4-44.</title>
        <authorList>
            <person name="Oh J."/>
        </authorList>
    </citation>
    <scope>NUCLEOTIDE SEQUENCE [LARGE SCALE GENOMIC DNA]</scope>
    <source>
        <strain evidence="2 3">DSW4-44</strain>
    </source>
</reference>
<proteinExistence type="predicted"/>
<feature type="region of interest" description="Disordered" evidence="1">
    <location>
        <begin position="345"/>
        <end position="369"/>
    </location>
</feature>
<accession>A0ABY2UXL4</accession>
<evidence type="ECO:0000313" key="2">
    <source>
        <dbReference type="EMBL" id="TLP64577.1"/>
    </source>
</evidence>
<dbReference type="Pfam" id="PF06037">
    <property type="entry name" value="DUF922"/>
    <property type="match status" value="2"/>
</dbReference>